<evidence type="ECO:0000313" key="9">
    <source>
        <dbReference type="Proteomes" id="UP000018296"/>
    </source>
</evidence>
<keyword evidence="5 6" id="KW-0472">Membrane</keyword>
<accession>V6IXN5</accession>
<dbReference type="InterPro" id="IPR007168">
    <property type="entry name" value="Phageshock_PspC_N"/>
</dbReference>
<reference evidence="8 9" key="1">
    <citation type="journal article" date="2013" name="Genome Announc.">
        <title>Genome Sequence of Sporolactobacillus laevolacticus DSM442, an Efficient Polymer-Grade D-Lactate Producer from Agricultural Waste Cottonseed as a Nitrogen Source.</title>
        <authorList>
            <person name="Wang H."/>
            <person name="Wang L."/>
            <person name="Ju J."/>
            <person name="Yu B."/>
            <person name="Ma Y."/>
        </authorList>
    </citation>
    <scope>NUCLEOTIDE SEQUENCE [LARGE SCALE GENOMIC DNA]</scope>
    <source>
        <strain evidence="8 9">DSM 442</strain>
    </source>
</reference>
<proteinExistence type="predicted"/>
<dbReference type="RefSeq" id="WP_023510012.1">
    <property type="nucleotide sequence ID" value="NZ_AWTC01000006.1"/>
</dbReference>
<evidence type="ECO:0000256" key="6">
    <source>
        <dbReference type="SAM" id="Phobius"/>
    </source>
</evidence>
<dbReference type="STRING" id="1395513.P343_08755"/>
<dbReference type="AlphaFoldDB" id="V6IXN5"/>
<evidence type="ECO:0000256" key="2">
    <source>
        <dbReference type="ARBA" id="ARBA00022475"/>
    </source>
</evidence>
<keyword evidence="9" id="KW-1185">Reference proteome</keyword>
<keyword evidence="2" id="KW-1003">Cell membrane</keyword>
<evidence type="ECO:0000256" key="5">
    <source>
        <dbReference type="ARBA" id="ARBA00023136"/>
    </source>
</evidence>
<feature type="domain" description="Phage shock protein PspC N-terminal" evidence="7">
    <location>
        <begin position="5"/>
        <end position="61"/>
    </location>
</feature>
<sequence>MHFHKLMKSTTDIGLSGVCGGIAEFFGISSIAVRLIFLVLVFVNPLAMLIIYCILAVSLPNNDLN</sequence>
<keyword evidence="3 6" id="KW-0812">Transmembrane</keyword>
<evidence type="ECO:0000256" key="3">
    <source>
        <dbReference type="ARBA" id="ARBA00022692"/>
    </source>
</evidence>
<evidence type="ECO:0000256" key="4">
    <source>
        <dbReference type="ARBA" id="ARBA00022989"/>
    </source>
</evidence>
<organism evidence="8 9">
    <name type="scientific">Sporolactobacillus laevolacticus DSM 442</name>
    <dbReference type="NCBI Taxonomy" id="1395513"/>
    <lineage>
        <taxon>Bacteria</taxon>
        <taxon>Bacillati</taxon>
        <taxon>Bacillota</taxon>
        <taxon>Bacilli</taxon>
        <taxon>Bacillales</taxon>
        <taxon>Sporolactobacillaceae</taxon>
        <taxon>Sporolactobacillus</taxon>
    </lineage>
</organism>
<dbReference type="Pfam" id="PF04024">
    <property type="entry name" value="PspC"/>
    <property type="match status" value="1"/>
</dbReference>
<dbReference type="GO" id="GO:0005886">
    <property type="term" value="C:plasma membrane"/>
    <property type="evidence" value="ECO:0007669"/>
    <property type="project" value="UniProtKB-SubCell"/>
</dbReference>
<dbReference type="EMBL" id="AWTC01000006">
    <property type="protein sequence ID" value="EST12153.1"/>
    <property type="molecule type" value="Genomic_DNA"/>
</dbReference>
<comment type="caution">
    <text evidence="8">The sequence shown here is derived from an EMBL/GenBank/DDBJ whole genome shotgun (WGS) entry which is preliminary data.</text>
</comment>
<evidence type="ECO:0000259" key="7">
    <source>
        <dbReference type="Pfam" id="PF04024"/>
    </source>
</evidence>
<keyword evidence="4 6" id="KW-1133">Transmembrane helix</keyword>
<dbReference type="OrthoDB" id="9815286at2"/>
<feature type="transmembrane region" description="Helical" evidence="6">
    <location>
        <begin position="35"/>
        <end position="59"/>
    </location>
</feature>
<evidence type="ECO:0000256" key="1">
    <source>
        <dbReference type="ARBA" id="ARBA00004162"/>
    </source>
</evidence>
<name>V6IXN5_9BACL</name>
<dbReference type="PANTHER" id="PTHR33885:SF3">
    <property type="entry name" value="PHAGE SHOCK PROTEIN C"/>
    <property type="match status" value="1"/>
</dbReference>
<protein>
    <submittedName>
        <fullName evidence="8">Phage-shock protein</fullName>
    </submittedName>
</protein>
<dbReference type="InterPro" id="IPR052027">
    <property type="entry name" value="PspC"/>
</dbReference>
<evidence type="ECO:0000313" key="8">
    <source>
        <dbReference type="EMBL" id="EST12153.1"/>
    </source>
</evidence>
<dbReference type="Proteomes" id="UP000018296">
    <property type="component" value="Unassembled WGS sequence"/>
</dbReference>
<gene>
    <name evidence="8" type="ORF">P343_08755</name>
</gene>
<dbReference type="PANTHER" id="PTHR33885">
    <property type="entry name" value="PHAGE SHOCK PROTEIN C"/>
    <property type="match status" value="1"/>
</dbReference>
<comment type="subcellular location">
    <subcellularLocation>
        <location evidence="1">Cell membrane</location>
        <topology evidence="1">Single-pass membrane protein</topology>
    </subcellularLocation>
</comment>